<dbReference type="InterPro" id="IPR000306">
    <property type="entry name" value="Znf_FYVE"/>
</dbReference>
<name>A0A7R9Q951_9ACAR</name>
<dbReference type="InterPro" id="IPR036531">
    <property type="entry name" value="Rbsn_Rab-bd_sf"/>
</dbReference>
<dbReference type="PROSITE" id="PS50178">
    <property type="entry name" value="ZF_FYVE"/>
    <property type="match status" value="1"/>
</dbReference>
<dbReference type="Pfam" id="PF11464">
    <property type="entry name" value="Rbsn"/>
    <property type="match status" value="1"/>
</dbReference>
<dbReference type="Proteomes" id="UP000728032">
    <property type="component" value="Unassembled WGS sequence"/>
</dbReference>
<dbReference type="Pfam" id="PF01363">
    <property type="entry name" value="FYVE"/>
    <property type="match status" value="1"/>
</dbReference>
<proteinExistence type="predicted"/>
<organism evidence="6">
    <name type="scientific">Oppiella nova</name>
    <dbReference type="NCBI Taxonomy" id="334625"/>
    <lineage>
        <taxon>Eukaryota</taxon>
        <taxon>Metazoa</taxon>
        <taxon>Ecdysozoa</taxon>
        <taxon>Arthropoda</taxon>
        <taxon>Chelicerata</taxon>
        <taxon>Arachnida</taxon>
        <taxon>Acari</taxon>
        <taxon>Acariformes</taxon>
        <taxon>Sarcoptiformes</taxon>
        <taxon>Oribatida</taxon>
        <taxon>Brachypylina</taxon>
        <taxon>Oppioidea</taxon>
        <taxon>Oppiidae</taxon>
        <taxon>Oppiella</taxon>
    </lineage>
</organism>
<dbReference type="CDD" id="cd15716">
    <property type="entry name" value="FYVE_RBNS5"/>
    <property type="match status" value="1"/>
</dbReference>
<dbReference type="Gene3D" id="4.10.860.20">
    <property type="entry name" value="Rabenosyn, Rab binding domain"/>
    <property type="match status" value="1"/>
</dbReference>
<dbReference type="PANTHER" id="PTHR13510:SF44">
    <property type="entry name" value="RABENOSYN-5"/>
    <property type="match status" value="1"/>
</dbReference>
<evidence type="ECO:0000256" key="2">
    <source>
        <dbReference type="ARBA" id="ARBA00022771"/>
    </source>
</evidence>
<evidence type="ECO:0000256" key="4">
    <source>
        <dbReference type="PROSITE-ProRule" id="PRU00091"/>
    </source>
</evidence>
<dbReference type="InterPro" id="IPR013087">
    <property type="entry name" value="Znf_C2H2_type"/>
</dbReference>
<dbReference type="SMART" id="SM00064">
    <property type="entry name" value="FYVE"/>
    <property type="match status" value="1"/>
</dbReference>
<dbReference type="AlphaFoldDB" id="A0A7R9Q951"/>
<dbReference type="SUPFAM" id="SSF57903">
    <property type="entry name" value="FYVE/PHD zinc finger"/>
    <property type="match status" value="1"/>
</dbReference>
<dbReference type="EMBL" id="CAJPVJ010000063">
    <property type="protein sequence ID" value="CAG2160011.1"/>
    <property type="molecule type" value="Genomic_DNA"/>
</dbReference>
<dbReference type="OrthoDB" id="166134at2759"/>
<dbReference type="Gene3D" id="3.30.40.10">
    <property type="entry name" value="Zinc/RING finger domain, C3HC4 (zinc finger)"/>
    <property type="match status" value="1"/>
</dbReference>
<dbReference type="InterPro" id="IPR013083">
    <property type="entry name" value="Znf_RING/FYVE/PHD"/>
</dbReference>
<evidence type="ECO:0000256" key="1">
    <source>
        <dbReference type="ARBA" id="ARBA00022723"/>
    </source>
</evidence>
<dbReference type="InterPro" id="IPR052727">
    <property type="entry name" value="Rab4/Rab5_effector"/>
</dbReference>
<dbReference type="SUPFAM" id="SSF140125">
    <property type="entry name" value="Rabenosyn-5 Rab-binding domain-like"/>
    <property type="match status" value="1"/>
</dbReference>
<sequence length="533" mass="60956">MCVVSTDGKLFVDPFLRISLAIAMSNPFGDSDDDESAGRPDEAAVKEGLLCPVCLQDLKTITDLKDHFDANHKNEFISSANHNSKQQIGSQLKGLINKTKKILKNDTADETQEPSSVANANPGHSYVDHWRRQMTIGETRNHFDHFRRIRDSRIERYVMETNKLLIRLDKLITDAPKEPEKRKLHEKTVVLWANDDDVRLCPNCAKSFNLSRRRHHCRLCGGIMCHNCSQFLDFVYARKIISPTNLEESSLSLLPKTNLSRRGSSSSLLSIVNSSGDPHIRVCGDCKTLLDRRDRQIEDNTLRPILSQFYDRMREQIKEVERLAPLFFQMSDSLSRKIASLGTQEERPPQPKQLQLQNSIRSSVTHFLRHTMLGLPTLPTAEELKRLQEQRRLEIEKRIQYERQLALEEQKRFAASPKRQNISLNHNYSETNTRVTGDEGVVVSPEDGWNPEFTSHQRNRADVDSVGAGGGGGGGDGMDPMLQQINIIRNYIRQAREAHKYDELHMLEENLKELEIEYFVQQHGNEDQNSAHS</sequence>
<keyword evidence="3" id="KW-0862">Zinc</keyword>
<evidence type="ECO:0000256" key="3">
    <source>
        <dbReference type="ARBA" id="ARBA00022833"/>
    </source>
</evidence>
<dbReference type="GO" id="GO:0008270">
    <property type="term" value="F:zinc ion binding"/>
    <property type="evidence" value="ECO:0007669"/>
    <property type="project" value="UniProtKB-KW"/>
</dbReference>
<keyword evidence="7" id="KW-1185">Reference proteome</keyword>
<dbReference type="EMBL" id="OC914888">
    <property type="protein sequence ID" value="CAD7637228.1"/>
    <property type="molecule type" value="Genomic_DNA"/>
</dbReference>
<evidence type="ECO:0000313" key="6">
    <source>
        <dbReference type="EMBL" id="CAD7637228.1"/>
    </source>
</evidence>
<dbReference type="PROSITE" id="PS00028">
    <property type="entry name" value="ZINC_FINGER_C2H2_1"/>
    <property type="match status" value="1"/>
</dbReference>
<accession>A0A7R9Q951</accession>
<dbReference type="PANTHER" id="PTHR13510">
    <property type="entry name" value="FYVE-FINGER-CONTAINING RAB5 EFFECTOR PROTEIN RABENOSYN-5-RELATED"/>
    <property type="match status" value="1"/>
</dbReference>
<dbReference type="InterPro" id="IPR011011">
    <property type="entry name" value="Znf_FYVE_PHD"/>
</dbReference>
<dbReference type="InterPro" id="IPR021565">
    <property type="entry name" value="Rbsn_Rab-bd"/>
</dbReference>
<dbReference type="InterPro" id="IPR017455">
    <property type="entry name" value="Znf_FYVE-rel"/>
</dbReference>
<evidence type="ECO:0000259" key="5">
    <source>
        <dbReference type="PROSITE" id="PS50178"/>
    </source>
</evidence>
<keyword evidence="1" id="KW-0479">Metal-binding</keyword>
<evidence type="ECO:0000313" key="7">
    <source>
        <dbReference type="Proteomes" id="UP000728032"/>
    </source>
</evidence>
<gene>
    <name evidence="6" type="ORF">ONB1V03_LOCUS691</name>
</gene>
<reference evidence="6" key="1">
    <citation type="submission" date="2020-11" db="EMBL/GenBank/DDBJ databases">
        <authorList>
            <person name="Tran Van P."/>
        </authorList>
    </citation>
    <scope>NUCLEOTIDE SEQUENCE</scope>
</reference>
<protein>
    <recommendedName>
        <fullName evidence="5">FYVE-type domain-containing protein</fullName>
    </recommendedName>
</protein>
<feature type="domain" description="FYVE-type" evidence="5">
    <location>
        <begin position="195"/>
        <end position="291"/>
    </location>
</feature>
<keyword evidence="2 4" id="KW-0863">Zinc-finger</keyword>